<dbReference type="Proteomes" id="UP001163823">
    <property type="component" value="Chromosome 2"/>
</dbReference>
<dbReference type="AlphaFoldDB" id="A0AAD7VK58"/>
<keyword evidence="2" id="KW-1185">Reference proteome</keyword>
<reference evidence="1" key="1">
    <citation type="journal article" date="2023" name="Science">
        <title>Elucidation of the pathway for biosynthesis of saponin adjuvants from the soapbark tree.</title>
        <authorList>
            <person name="Reed J."/>
            <person name="Orme A."/>
            <person name="El-Demerdash A."/>
            <person name="Owen C."/>
            <person name="Martin L.B.B."/>
            <person name="Misra R.C."/>
            <person name="Kikuchi S."/>
            <person name="Rejzek M."/>
            <person name="Martin A.C."/>
            <person name="Harkess A."/>
            <person name="Leebens-Mack J."/>
            <person name="Louveau T."/>
            <person name="Stephenson M.J."/>
            <person name="Osbourn A."/>
        </authorList>
    </citation>
    <scope>NUCLEOTIDE SEQUENCE</scope>
    <source>
        <strain evidence="1">S10</strain>
    </source>
</reference>
<organism evidence="1 2">
    <name type="scientific">Quillaja saponaria</name>
    <name type="common">Soap bark tree</name>
    <dbReference type="NCBI Taxonomy" id="32244"/>
    <lineage>
        <taxon>Eukaryota</taxon>
        <taxon>Viridiplantae</taxon>
        <taxon>Streptophyta</taxon>
        <taxon>Embryophyta</taxon>
        <taxon>Tracheophyta</taxon>
        <taxon>Spermatophyta</taxon>
        <taxon>Magnoliopsida</taxon>
        <taxon>eudicotyledons</taxon>
        <taxon>Gunneridae</taxon>
        <taxon>Pentapetalae</taxon>
        <taxon>rosids</taxon>
        <taxon>fabids</taxon>
        <taxon>Fabales</taxon>
        <taxon>Quillajaceae</taxon>
        <taxon>Quillaja</taxon>
    </lineage>
</organism>
<evidence type="ECO:0000313" key="1">
    <source>
        <dbReference type="EMBL" id="KAJ7978906.1"/>
    </source>
</evidence>
<comment type="caution">
    <text evidence="1">The sequence shown here is derived from an EMBL/GenBank/DDBJ whole genome shotgun (WGS) entry which is preliminary data.</text>
</comment>
<dbReference type="KEGG" id="qsa:O6P43_002365"/>
<gene>
    <name evidence="1" type="ORF">O6P43_002365</name>
</gene>
<evidence type="ECO:0000313" key="2">
    <source>
        <dbReference type="Proteomes" id="UP001163823"/>
    </source>
</evidence>
<sequence>MFAPDNNTTHRVRIPNTDLQCLAWKHDFSDFVEEISFKFHTSEQFYSFNMEALEEIEEDANECPAGLDQTDRRAAKVKAFLKTEEICDMGKV</sequence>
<dbReference type="EMBL" id="JARAOO010000002">
    <property type="protein sequence ID" value="KAJ7978906.1"/>
    <property type="molecule type" value="Genomic_DNA"/>
</dbReference>
<proteinExistence type="predicted"/>
<name>A0AAD7VK58_QUISA</name>
<accession>A0AAD7VK58</accession>
<protein>
    <submittedName>
        <fullName evidence="1">Uncharacterized protein</fullName>
    </submittedName>
</protein>